<keyword evidence="3 5" id="KW-0863">Zinc-finger</keyword>
<feature type="region of interest" description="Disordered" evidence="6">
    <location>
        <begin position="120"/>
        <end position="147"/>
    </location>
</feature>
<dbReference type="InterPro" id="IPR013087">
    <property type="entry name" value="Znf_C2H2_type"/>
</dbReference>
<dbReference type="EMBL" id="JAHWGI010001033">
    <property type="protein sequence ID" value="KAK3921213.1"/>
    <property type="molecule type" value="Genomic_DNA"/>
</dbReference>
<evidence type="ECO:0000313" key="9">
    <source>
        <dbReference type="Proteomes" id="UP001219518"/>
    </source>
</evidence>
<protein>
    <submittedName>
        <fullName evidence="8">Pogo transposable element with ZNF domain</fullName>
    </submittedName>
</protein>
<dbReference type="SUPFAM" id="SSF57667">
    <property type="entry name" value="beta-beta-alpha zinc fingers"/>
    <property type="match status" value="2"/>
</dbReference>
<dbReference type="Pfam" id="PF00096">
    <property type="entry name" value="zf-C2H2"/>
    <property type="match status" value="1"/>
</dbReference>
<evidence type="ECO:0000256" key="3">
    <source>
        <dbReference type="ARBA" id="ARBA00022771"/>
    </source>
</evidence>
<reference evidence="8" key="1">
    <citation type="submission" date="2021-07" db="EMBL/GenBank/DDBJ databases">
        <authorList>
            <person name="Catto M.A."/>
            <person name="Jacobson A."/>
            <person name="Kennedy G."/>
            <person name="Labadie P."/>
            <person name="Hunt B.G."/>
            <person name="Srinivasan R."/>
        </authorList>
    </citation>
    <scope>NUCLEOTIDE SEQUENCE</scope>
    <source>
        <strain evidence="8">PL_HMW_Pooled</strain>
        <tissue evidence="8">Head</tissue>
    </source>
</reference>
<evidence type="ECO:0000256" key="4">
    <source>
        <dbReference type="ARBA" id="ARBA00022833"/>
    </source>
</evidence>
<proteinExistence type="predicted"/>
<dbReference type="PANTHER" id="PTHR24379">
    <property type="entry name" value="KRAB AND ZINC FINGER DOMAIN-CONTAINING"/>
    <property type="match status" value="1"/>
</dbReference>
<evidence type="ECO:0000256" key="5">
    <source>
        <dbReference type="PROSITE-ProRule" id="PRU00042"/>
    </source>
</evidence>
<keyword evidence="9" id="KW-1185">Reference proteome</keyword>
<feature type="domain" description="C2H2-type" evidence="7">
    <location>
        <begin position="230"/>
        <end position="258"/>
    </location>
</feature>
<dbReference type="PROSITE" id="PS00028">
    <property type="entry name" value="ZINC_FINGER_C2H2_1"/>
    <property type="match status" value="2"/>
</dbReference>
<dbReference type="InterPro" id="IPR036236">
    <property type="entry name" value="Znf_C2H2_sf"/>
</dbReference>
<dbReference type="Gene3D" id="3.30.160.60">
    <property type="entry name" value="Classic Zinc Finger"/>
    <property type="match status" value="2"/>
</dbReference>
<organism evidence="8 9">
    <name type="scientific">Frankliniella fusca</name>
    <dbReference type="NCBI Taxonomy" id="407009"/>
    <lineage>
        <taxon>Eukaryota</taxon>
        <taxon>Metazoa</taxon>
        <taxon>Ecdysozoa</taxon>
        <taxon>Arthropoda</taxon>
        <taxon>Hexapoda</taxon>
        <taxon>Insecta</taxon>
        <taxon>Pterygota</taxon>
        <taxon>Neoptera</taxon>
        <taxon>Paraneoptera</taxon>
        <taxon>Thysanoptera</taxon>
        <taxon>Terebrantia</taxon>
        <taxon>Thripoidea</taxon>
        <taxon>Thripidae</taxon>
        <taxon>Frankliniella</taxon>
    </lineage>
</organism>
<feature type="domain" description="C2H2-type" evidence="7">
    <location>
        <begin position="80"/>
        <end position="108"/>
    </location>
</feature>
<dbReference type="GO" id="GO:0008270">
    <property type="term" value="F:zinc ion binding"/>
    <property type="evidence" value="ECO:0007669"/>
    <property type="project" value="UniProtKB-KW"/>
</dbReference>
<gene>
    <name evidence="8" type="ORF">KUF71_010428</name>
</gene>
<evidence type="ECO:0000256" key="6">
    <source>
        <dbReference type="SAM" id="MobiDB-lite"/>
    </source>
</evidence>
<dbReference type="PANTHER" id="PTHR24379:SF121">
    <property type="entry name" value="C2H2-TYPE DOMAIN-CONTAINING PROTEIN"/>
    <property type="match status" value="1"/>
</dbReference>
<keyword evidence="1" id="KW-0479">Metal-binding</keyword>
<dbReference type="SMART" id="SM00355">
    <property type="entry name" value="ZnF_C2H2"/>
    <property type="match status" value="4"/>
</dbReference>
<comment type="caution">
    <text evidence="8">The sequence shown here is derived from an EMBL/GenBank/DDBJ whole genome shotgun (WGS) entry which is preliminary data.</text>
</comment>
<dbReference type="AlphaFoldDB" id="A0AAE1LIT1"/>
<accession>A0AAE1LIT1</accession>
<dbReference type="Proteomes" id="UP001219518">
    <property type="component" value="Unassembled WGS sequence"/>
</dbReference>
<reference evidence="8" key="2">
    <citation type="journal article" date="2023" name="BMC Genomics">
        <title>Pest status, molecular evolution, and epigenetic factors derived from the genome assembly of Frankliniella fusca, a thysanopteran phytovirus vector.</title>
        <authorList>
            <person name="Catto M.A."/>
            <person name="Labadie P.E."/>
            <person name="Jacobson A.L."/>
            <person name="Kennedy G.G."/>
            <person name="Srinivasan R."/>
            <person name="Hunt B.G."/>
        </authorList>
    </citation>
    <scope>NUCLEOTIDE SEQUENCE</scope>
    <source>
        <strain evidence="8">PL_HMW_Pooled</strain>
    </source>
</reference>
<evidence type="ECO:0000256" key="2">
    <source>
        <dbReference type="ARBA" id="ARBA00022737"/>
    </source>
</evidence>
<keyword evidence="2" id="KW-0677">Repeat</keyword>
<sequence length="296" mass="31777">MKGAKTEKACGSQFSSHPHPPTLLTPIIEIVCVPSWARLAMRWRGISETAQCQCPGCGRWMTQCNLRRHYRDQHMPNQARRCPRCGKWFRNLSSMQSHKSKYHRTTATASAASSASGATSSAAALAAPPQPPPPPPQLVAGTWTPAPPPLPPLPPLYSLEGPGLGPGLGLGLGLGPGSASASAAGAVSGQGQGLSLQQVPPPVRLENHQLDHEHDIRMAQGLGQAQQSHLVCPVCGKRFSNPTNRQRHLDNLHGKNQGPFQCTVCFKMAKNKNALDSHVYYYHRKGGGGKGPLRRT</sequence>
<evidence type="ECO:0000313" key="8">
    <source>
        <dbReference type="EMBL" id="KAK3921213.1"/>
    </source>
</evidence>
<evidence type="ECO:0000256" key="1">
    <source>
        <dbReference type="ARBA" id="ARBA00022723"/>
    </source>
</evidence>
<dbReference type="PROSITE" id="PS50157">
    <property type="entry name" value="ZINC_FINGER_C2H2_2"/>
    <property type="match status" value="2"/>
</dbReference>
<evidence type="ECO:0000259" key="7">
    <source>
        <dbReference type="PROSITE" id="PS50157"/>
    </source>
</evidence>
<name>A0AAE1LIT1_9NEOP</name>
<feature type="compositionally biased region" description="Pro residues" evidence="6">
    <location>
        <begin position="128"/>
        <end position="137"/>
    </location>
</feature>
<keyword evidence="4" id="KW-0862">Zinc</keyword>